<dbReference type="EMBL" id="QWJJ01000018">
    <property type="protein sequence ID" value="RII37348.1"/>
    <property type="molecule type" value="Genomic_DNA"/>
</dbReference>
<evidence type="ECO:0000313" key="6">
    <source>
        <dbReference type="EMBL" id="RII37348.1"/>
    </source>
</evidence>
<dbReference type="SMART" id="SM00062">
    <property type="entry name" value="PBPb"/>
    <property type="match status" value="1"/>
</dbReference>
<dbReference type="GO" id="GO:0042597">
    <property type="term" value="C:periplasmic space"/>
    <property type="evidence" value="ECO:0007669"/>
    <property type="project" value="UniProtKB-SubCell"/>
</dbReference>
<dbReference type="SUPFAM" id="SSF53850">
    <property type="entry name" value="Periplasmic binding protein-like II"/>
    <property type="match status" value="1"/>
</dbReference>
<dbReference type="InterPro" id="IPR001638">
    <property type="entry name" value="Solute-binding_3/MltF_N"/>
</dbReference>
<feature type="domain" description="Solute-binding protein family 3/N-terminal" evidence="5">
    <location>
        <begin position="15"/>
        <end position="238"/>
    </location>
</feature>
<dbReference type="Proteomes" id="UP000265848">
    <property type="component" value="Unassembled WGS sequence"/>
</dbReference>
<proteinExistence type="inferred from homology"/>
<dbReference type="AlphaFoldDB" id="A0A399IW04"/>
<protein>
    <submittedName>
        <fullName evidence="6">ABC transporter substrate-binding protein</fullName>
    </submittedName>
</protein>
<accession>A0A399IW04</accession>
<comment type="caution">
    <text evidence="6">The sequence shown here is derived from an EMBL/GenBank/DDBJ whole genome shotgun (WGS) entry which is preliminary data.</text>
</comment>
<comment type="subcellular location">
    <subcellularLocation>
        <location evidence="1">Periplasm</location>
    </subcellularLocation>
</comment>
<evidence type="ECO:0000259" key="5">
    <source>
        <dbReference type="SMART" id="SM00062"/>
    </source>
</evidence>
<reference evidence="6 7" key="1">
    <citation type="submission" date="2018-08" db="EMBL/GenBank/DDBJ databases">
        <title>Pseudooceanicola sediminis CY03 in the family Rhodobacteracea.</title>
        <authorList>
            <person name="Zhang Y.-J."/>
        </authorList>
    </citation>
    <scope>NUCLEOTIDE SEQUENCE [LARGE SCALE GENOMIC DNA]</scope>
    <source>
        <strain evidence="6 7">CY03</strain>
    </source>
</reference>
<evidence type="ECO:0000256" key="4">
    <source>
        <dbReference type="SAM" id="SignalP"/>
    </source>
</evidence>
<sequence>MNIFRTLTAAVAVVTLPVLAQAEPLTFAWTPNPQTPQVDIALAKGYFEEAGVEVEMVSFPSGREGFEALLGGQVDVAFMAEFPAATGAVTGQDFAIVADLARYTGSRIIGSAKAGDFASPADLAGKRIGTTLGTNVNYFLSEVLKSAGVEAEIVNASPVDLVSALSRGDVDAIVPFPTFYAAAETALGADYRELRAPGYQPHFVLAATPEMTGEKSSTLKAFLGALAKADADVNAAPEAAMNAVSASMQGAMSPEALAVMWQDVDLGLELSPGLVTLLASEGAWIVAQGVVNADAPSEATIMEHVDATALKAVAPDAVTLAD</sequence>
<feature type="signal peptide" evidence="4">
    <location>
        <begin position="1"/>
        <end position="22"/>
    </location>
</feature>
<evidence type="ECO:0000256" key="1">
    <source>
        <dbReference type="ARBA" id="ARBA00004418"/>
    </source>
</evidence>
<feature type="chain" id="PRO_5017301983" evidence="4">
    <location>
        <begin position="23"/>
        <end position="322"/>
    </location>
</feature>
<dbReference type="Pfam" id="PF09084">
    <property type="entry name" value="NMT1"/>
    <property type="match status" value="1"/>
</dbReference>
<dbReference type="Gene3D" id="3.40.190.10">
    <property type="entry name" value="Periplasmic binding protein-like II"/>
    <property type="match status" value="2"/>
</dbReference>
<dbReference type="RefSeq" id="WP_119400455.1">
    <property type="nucleotide sequence ID" value="NZ_QWJJ01000018.1"/>
</dbReference>
<organism evidence="6 7">
    <name type="scientific">Pseudooceanicola sediminis</name>
    <dbReference type="NCBI Taxonomy" id="2211117"/>
    <lineage>
        <taxon>Bacteria</taxon>
        <taxon>Pseudomonadati</taxon>
        <taxon>Pseudomonadota</taxon>
        <taxon>Alphaproteobacteria</taxon>
        <taxon>Rhodobacterales</taxon>
        <taxon>Paracoccaceae</taxon>
        <taxon>Pseudooceanicola</taxon>
    </lineage>
</organism>
<evidence type="ECO:0000256" key="2">
    <source>
        <dbReference type="ARBA" id="ARBA00010742"/>
    </source>
</evidence>
<dbReference type="GO" id="GO:0042918">
    <property type="term" value="P:alkanesulfonate transmembrane transport"/>
    <property type="evidence" value="ECO:0007669"/>
    <property type="project" value="TreeGrafter"/>
</dbReference>
<dbReference type="PANTHER" id="PTHR30024">
    <property type="entry name" value="ALIPHATIC SULFONATES-BINDING PROTEIN-RELATED"/>
    <property type="match status" value="1"/>
</dbReference>
<gene>
    <name evidence="6" type="ORF">DL237_17825</name>
</gene>
<keyword evidence="3 4" id="KW-0732">Signal</keyword>
<keyword evidence="7" id="KW-1185">Reference proteome</keyword>
<comment type="similarity">
    <text evidence="2">Belongs to the bacterial solute-binding protein SsuA/TauA family.</text>
</comment>
<dbReference type="InterPro" id="IPR015168">
    <property type="entry name" value="SsuA/THI5"/>
</dbReference>
<evidence type="ECO:0000313" key="7">
    <source>
        <dbReference type="Proteomes" id="UP000265848"/>
    </source>
</evidence>
<dbReference type="OrthoDB" id="5348911at2"/>
<dbReference type="PANTHER" id="PTHR30024:SF47">
    <property type="entry name" value="TAURINE-BINDING PERIPLASMIC PROTEIN"/>
    <property type="match status" value="1"/>
</dbReference>
<evidence type="ECO:0000256" key="3">
    <source>
        <dbReference type="ARBA" id="ARBA00022729"/>
    </source>
</evidence>
<name>A0A399IW04_9RHOB</name>